<dbReference type="Gene3D" id="3.30.70.890">
    <property type="entry name" value="GHMP kinase, C-terminal domain"/>
    <property type="match status" value="1"/>
</dbReference>
<keyword evidence="6 9" id="KW-0418">Kinase</keyword>
<dbReference type="Pfam" id="PF00288">
    <property type="entry name" value="GHMP_kinases_N"/>
    <property type="match status" value="1"/>
</dbReference>
<dbReference type="HAMAP" id="MF_00061">
    <property type="entry name" value="IspE"/>
    <property type="match status" value="1"/>
</dbReference>
<feature type="binding site" evidence="9">
    <location>
        <begin position="91"/>
        <end position="101"/>
    </location>
    <ligand>
        <name>ATP</name>
        <dbReference type="ChEBI" id="CHEBI:30616"/>
    </ligand>
</feature>
<protein>
    <recommendedName>
        <fullName evidence="3 9">4-diphosphocytidyl-2-C-methyl-D-erythritol kinase</fullName>
        <shortName evidence="9">CMK</shortName>
        <ecNumber evidence="2 9">2.7.1.148</ecNumber>
    </recommendedName>
    <alternativeName>
        <fullName evidence="8 9">4-(cytidine-5'-diphospho)-2-C-methyl-D-erythritol kinase</fullName>
    </alternativeName>
</protein>
<keyword evidence="5 9" id="KW-0547">Nucleotide-binding</keyword>
<dbReference type="SUPFAM" id="SSF55060">
    <property type="entry name" value="GHMP Kinase, C-terminal domain"/>
    <property type="match status" value="1"/>
</dbReference>
<dbReference type="InterPro" id="IPR013750">
    <property type="entry name" value="GHMP_kinase_C_dom"/>
</dbReference>
<evidence type="ECO:0000256" key="3">
    <source>
        <dbReference type="ARBA" id="ARBA00017473"/>
    </source>
</evidence>
<evidence type="ECO:0000256" key="2">
    <source>
        <dbReference type="ARBA" id="ARBA00012052"/>
    </source>
</evidence>
<dbReference type="InterPro" id="IPR036554">
    <property type="entry name" value="GHMP_kinase_C_sf"/>
</dbReference>
<dbReference type="NCBIfam" id="TIGR00154">
    <property type="entry name" value="ispE"/>
    <property type="match status" value="1"/>
</dbReference>
<dbReference type="InterPro" id="IPR020568">
    <property type="entry name" value="Ribosomal_Su5_D2-typ_SF"/>
</dbReference>
<feature type="active site" evidence="9">
    <location>
        <position position="133"/>
    </location>
</feature>
<dbReference type="Pfam" id="PF08544">
    <property type="entry name" value="GHMP_kinases_C"/>
    <property type="match status" value="1"/>
</dbReference>
<gene>
    <name evidence="9 12" type="primary">ispE</name>
    <name evidence="12" type="ORF">NY014_08525</name>
</gene>
<evidence type="ECO:0000256" key="5">
    <source>
        <dbReference type="ARBA" id="ARBA00022741"/>
    </source>
</evidence>
<evidence type="ECO:0000256" key="8">
    <source>
        <dbReference type="ARBA" id="ARBA00032554"/>
    </source>
</evidence>
<dbReference type="EMBL" id="JANWGH010000002">
    <property type="protein sequence ID" value="MCS5490470.1"/>
    <property type="molecule type" value="Genomic_DNA"/>
</dbReference>
<evidence type="ECO:0000259" key="11">
    <source>
        <dbReference type="Pfam" id="PF08544"/>
    </source>
</evidence>
<keyword evidence="4 9" id="KW-0808">Transferase</keyword>
<evidence type="ECO:0000313" key="12">
    <source>
        <dbReference type="EMBL" id="MCS5490470.1"/>
    </source>
</evidence>
<evidence type="ECO:0000256" key="7">
    <source>
        <dbReference type="ARBA" id="ARBA00022840"/>
    </source>
</evidence>
<feature type="domain" description="GHMP kinase C-terminal" evidence="11">
    <location>
        <begin position="205"/>
        <end position="250"/>
    </location>
</feature>
<feature type="domain" description="GHMP kinase N-terminal" evidence="10">
    <location>
        <begin position="63"/>
        <end position="138"/>
    </location>
</feature>
<keyword evidence="7 9" id="KW-0067">ATP-binding</keyword>
<evidence type="ECO:0000256" key="6">
    <source>
        <dbReference type="ARBA" id="ARBA00022777"/>
    </source>
</evidence>
<reference evidence="12 13" key="1">
    <citation type="submission" date="2022-08" db="EMBL/GenBank/DDBJ databases">
        <title>Algoriphagus sp. CAU 1643 isolated from mud.</title>
        <authorList>
            <person name="Kim W."/>
        </authorList>
    </citation>
    <scope>NUCLEOTIDE SEQUENCE [LARGE SCALE GENOMIC DNA]</scope>
    <source>
        <strain evidence="12 13">CAU 1643</strain>
    </source>
</reference>
<evidence type="ECO:0000259" key="10">
    <source>
        <dbReference type="Pfam" id="PF00288"/>
    </source>
</evidence>
<sequence>MITFPNAKINLGLHITGKRKDGYHEIETCMVPIPLFDALEMIVDKKGGWESTGLSIPGDPKDNLILKAEKLFRKDFQGLPNLKIHLHKNIPMGAGLGGGSADAAFALKLMNNLFDLHLDDYFLVEYAAQLGSDCPFFVENTPKIARGRGEILEPVDLSLQGSYLVLIHPGIHVGTKEAYAGVTPKTPSINLEEVLADKSRWKEELVNDFEASIFQSYPEIAEIKLKLYESGAYYAAMSGSGSTVFGLFHEKPSNLSWKEEYFVFEKQL</sequence>
<evidence type="ECO:0000256" key="1">
    <source>
        <dbReference type="ARBA" id="ARBA00009684"/>
    </source>
</evidence>
<dbReference type="EC" id="2.7.1.148" evidence="2 9"/>
<evidence type="ECO:0000256" key="4">
    <source>
        <dbReference type="ARBA" id="ARBA00022679"/>
    </source>
</evidence>
<comment type="pathway">
    <text evidence="9">Isoprenoid biosynthesis; isopentenyl diphosphate biosynthesis via DXP pathway; isopentenyl diphosphate from 1-deoxy-D-xylulose 5-phosphate: step 3/6.</text>
</comment>
<dbReference type="GO" id="GO:0050515">
    <property type="term" value="F:4-(cytidine 5'-diphospho)-2-C-methyl-D-erythritol kinase activity"/>
    <property type="evidence" value="ECO:0007669"/>
    <property type="project" value="UniProtKB-EC"/>
</dbReference>
<accession>A0ABT2G5D2</accession>
<evidence type="ECO:0000256" key="9">
    <source>
        <dbReference type="HAMAP-Rule" id="MF_00061"/>
    </source>
</evidence>
<organism evidence="12 13">
    <name type="scientific">Algoriphagus limi</name>
    <dbReference type="NCBI Taxonomy" id="2975273"/>
    <lineage>
        <taxon>Bacteria</taxon>
        <taxon>Pseudomonadati</taxon>
        <taxon>Bacteroidota</taxon>
        <taxon>Cytophagia</taxon>
        <taxon>Cytophagales</taxon>
        <taxon>Cyclobacteriaceae</taxon>
        <taxon>Algoriphagus</taxon>
    </lineage>
</organism>
<keyword evidence="9" id="KW-0414">Isoprene biosynthesis</keyword>
<evidence type="ECO:0000313" key="13">
    <source>
        <dbReference type="Proteomes" id="UP001206788"/>
    </source>
</evidence>
<comment type="catalytic activity">
    <reaction evidence="9">
        <text>4-CDP-2-C-methyl-D-erythritol + ATP = 4-CDP-2-C-methyl-D-erythritol 2-phosphate + ADP + H(+)</text>
        <dbReference type="Rhea" id="RHEA:18437"/>
        <dbReference type="ChEBI" id="CHEBI:15378"/>
        <dbReference type="ChEBI" id="CHEBI:30616"/>
        <dbReference type="ChEBI" id="CHEBI:57823"/>
        <dbReference type="ChEBI" id="CHEBI:57919"/>
        <dbReference type="ChEBI" id="CHEBI:456216"/>
        <dbReference type="EC" id="2.7.1.148"/>
    </reaction>
</comment>
<comment type="similarity">
    <text evidence="1 9">Belongs to the GHMP kinase family. IspE subfamily.</text>
</comment>
<dbReference type="Gene3D" id="3.30.230.10">
    <property type="match status" value="1"/>
</dbReference>
<dbReference type="InterPro" id="IPR006204">
    <property type="entry name" value="GHMP_kinase_N_dom"/>
</dbReference>
<comment type="caution">
    <text evidence="12">The sequence shown here is derived from an EMBL/GenBank/DDBJ whole genome shotgun (WGS) entry which is preliminary data.</text>
</comment>
<dbReference type="InterPro" id="IPR004424">
    <property type="entry name" value="IspE"/>
</dbReference>
<dbReference type="Proteomes" id="UP001206788">
    <property type="component" value="Unassembled WGS sequence"/>
</dbReference>
<dbReference type="SUPFAM" id="SSF54211">
    <property type="entry name" value="Ribosomal protein S5 domain 2-like"/>
    <property type="match status" value="1"/>
</dbReference>
<feature type="active site" evidence="9">
    <location>
        <position position="8"/>
    </location>
</feature>
<dbReference type="PANTHER" id="PTHR43527:SF2">
    <property type="entry name" value="4-DIPHOSPHOCYTIDYL-2-C-METHYL-D-ERYTHRITOL KINASE, CHLOROPLASTIC"/>
    <property type="match status" value="1"/>
</dbReference>
<comment type="function">
    <text evidence="9">Catalyzes the phosphorylation of the position 2 hydroxy group of 4-diphosphocytidyl-2C-methyl-D-erythritol.</text>
</comment>
<proteinExistence type="inferred from homology"/>
<keyword evidence="13" id="KW-1185">Reference proteome</keyword>
<name>A0ABT2G5D2_9BACT</name>
<dbReference type="InterPro" id="IPR014721">
    <property type="entry name" value="Ribsml_uS5_D2-typ_fold_subgr"/>
</dbReference>
<dbReference type="RefSeq" id="WP_259414179.1">
    <property type="nucleotide sequence ID" value="NZ_JANWGH010000002.1"/>
</dbReference>
<dbReference type="PANTHER" id="PTHR43527">
    <property type="entry name" value="4-DIPHOSPHOCYTIDYL-2-C-METHYL-D-ERYTHRITOL KINASE, CHLOROPLASTIC"/>
    <property type="match status" value="1"/>
</dbReference>
<dbReference type="PIRSF" id="PIRSF010376">
    <property type="entry name" value="IspE"/>
    <property type="match status" value="1"/>
</dbReference>